<dbReference type="AlphaFoldDB" id="A0AAN4Q696"/>
<comment type="caution">
    <text evidence="1">The sequence shown here is derived from an EMBL/GenBank/DDBJ whole genome shotgun (WGS) entry which is preliminary data.</text>
</comment>
<name>A0AAN4Q696_PSESF</name>
<dbReference type="Proteomes" id="UP000248291">
    <property type="component" value="Unassembled WGS sequence"/>
</dbReference>
<gene>
    <name evidence="1" type="ORF">KPSA3_03677</name>
</gene>
<evidence type="ECO:0000313" key="2">
    <source>
        <dbReference type="Proteomes" id="UP000248291"/>
    </source>
</evidence>
<evidence type="ECO:0000313" key="1">
    <source>
        <dbReference type="EMBL" id="GBH17706.1"/>
    </source>
</evidence>
<protein>
    <submittedName>
        <fullName evidence="1">Uncharacterized protein</fullName>
    </submittedName>
</protein>
<reference evidence="1 2" key="1">
    <citation type="submission" date="2018-04" db="EMBL/GenBank/DDBJ databases">
        <title>Draft genome sequence of Pseudomonas syringae pv. actinidiae biovar 3 strains isolated from kiwifruit in Kagawa prefecture.</title>
        <authorList>
            <person name="Tabuchi M."/>
            <person name="Saito M."/>
            <person name="Fujiwara S."/>
            <person name="Sasa N."/>
            <person name="Akimitsu K."/>
            <person name="Gomi K."/>
            <person name="Konishi-Sugita S."/>
            <person name="Hamano K."/>
            <person name="Kataoka I."/>
        </authorList>
    </citation>
    <scope>NUCLEOTIDE SEQUENCE [LARGE SCALE GENOMIC DNA]</scope>
    <source>
        <strain evidence="1 2">MAFF212211</strain>
    </source>
</reference>
<sequence>MLFHLIYPLLLLLVRLFDGISSDACIYSR</sequence>
<organism evidence="1 2">
    <name type="scientific">Pseudomonas syringae pv. actinidiae</name>
    <dbReference type="NCBI Taxonomy" id="103796"/>
    <lineage>
        <taxon>Bacteria</taxon>
        <taxon>Pseudomonadati</taxon>
        <taxon>Pseudomonadota</taxon>
        <taxon>Gammaproteobacteria</taxon>
        <taxon>Pseudomonadales</taxon>
        <taxon>Pseudomonadaceae</taxon>
        <taxon>Pseudomonas</taxon>
        <taxon>Pseudomonas syringae</taxon>
    </lineage>
</organism>
<proteinExistence type="predicted"/>
<dbReference type="EMBL" id="BGKA01000117">
    <property type="protein sequence ID" value="GBH17706.1"/>
    <property type="molecule type" value="Genomic_DNA"/>
</dbReference>
<accession>A0AAN4Q696</accession>